<comment type="subcellular location">
    <subcellularLocation>
        <location evidence="1 6">Nucleus</location>
    </subcellularLocation>
</comment>
<dbReference type="CDD" id="cd04330">
    <property type="entry name" value="RNAP_III_Rpc25_N"/>
    <property type="match status" value="1"/>
</dbReference>
<sequence>MFTLVKIADTIELDPSTFGLPHQQALHQEINKKYANRVLTDVGLCIALYDLQTASDGLLRPGDGSIYIKCEFRLIVFAPFPGETLVGWISSCTEEGLNVRMEFFDNVFIPKAMLFEGTQFIVQEQAWVWKNDEYSLYLDINEKIRFRVEEVVFDKSMRIVASAQIDGMGLISWW</sequence>
<dbReference type="GO" id="GO:0003677">
    <property type="term" value="F:DNA binding"/>
    <property type="evidence" value="ECO:0007669"/>
    <property type="project" value="InterPro"/>
</dbReference>
<dbReference type="SUPFAM" id="SSF50249">
    <property type="entry name" value="Nucleic acid-binding proteins"/>
    <property type="match status" value="1"/>
</dbReference>
<evidence type="ECO:0000313" key="10">
    <source>
        <dbReference type="Proteomes" id="UP000238350"/>
    </source>
</evidence>
<dbReference type="InterPro" id="IPR045113">
    <property type="entry name" value="Rpb7-like"/>
</dbReference>
<dbReference type="GO" id="GO:0055029">
    <property type="term" value="C:nuclear DNA-directed RNA polymerase complex"/>
    <property type="evidence" value="ECO:0007669"/>
    <property type="project" value="UniProtKB-ARBA"/>
</dbReference>
<proteinExistence type="inferred from homology"/>
<dbReference type="PANTHER" id="PTHR12709:SF1">
    <property type="entry name" value="DNA-DIRECTED RNA POLYMERASE III SUBUNIT RPC8"/>
    <property type="match status" value="1"/>
</dbReference>
<evidence type="ECO:0000313" key="9">
    <source>
        <dbReference type="EMBL" id="PRT55957.1"/>
    </source>
</evidence>
<dbReference type="InterPro" id="IPR013238">
    <property type="entry name" value="RNA_pol_III_Rbc25"/>
</dbReference>
<evidence type="ECO:0000256" key="5">
    <source>
        <dbReference type="ARBA" id="ARBA00023242"/>
    </source>
</evidence>
<evidence type="ECO:0000256" key="4">
    <source>
        <dbReference type="ARBA" id="ARBA00023163"/>
    </source>
</evidence>
<protein>
    <recommendedName>
        <fullName evidence="6">DNA-directed RNA polymerase subunit</fullName>
    </recommendedName>
</protein>
<dbReference type="GeneID" id="36517325"/>
<evidence type="ECO:0000256" key="6">
    <source>
        <dbReference type="RuleBase" id="RU369086"/>
    </source>
</evidence>
<keyword evidence="10" id="KW-1185">Reference proteome</keyword>
<evidence type="ECO:0000259" key="7">
    <source>
        <dbReference type="Pfam" id="PF03876"/>
    </source>
</evidence>
<dbReference type="InterPro" id="IPR012340">
    <property type="entry name" value="NA-bd_OB-fold"/>
</dbReference>
<feature type="domain" description="RNA polymerase Rpb7-like N-terminal" evidence="7">
    <location>
        <begin position="9"/>
        <end position="64"/>
    </location>
</feature>
<evidence type="ECO:0000256" key="1">
    <source>
        <dbReference type="ARBA" id="ARBA00004123"/>
    </source>
</evidence>
<dbReference type="RefSeq" id="XP_024665902.1">
    <property type="nucleotide sequence ID" value="XM_024810134.1"/>
</dbReference>
<keyword evidence="4 6" id="KW-0804">Transcription</keyword>
<dbReference type="EMBL" id="NDIQ01000022">
    <property type="protein sequence ID" value="PRT55957.1"/>
    <property type="molecule type" value="Genomic_DNA"/>
</dbReference>
<feature type="domain" description="RNA polymerase III subunit Rpc25" evidence="8">
    <location>
        <begin position="83"/>
        <end position="154"/>
    </location>
</feature>
<dbReference type="GO" id="GO:0005666">
    <property type="term" value="C:RNA polymerase III complex"/>
    <property type="evidence" value="ECO:0007669"/>
    <property type="project" value="TreeGrafter"/>
</dbReference>
<accession>A0A2T0FLV7</accession>
<keyword evidence="3 6" id="KW-0240">DNA-directed RNA polymerase</keyword>
<dbReference type="GO" id="GO:0003899">
    <property type="term" value="F:DNA-directed RNA polymerase activity"/>
    <property type="evidence" value="ECO:0007669"/>
    <property type="project" value="InterPro"/>
</dbReference>
<dbReference type="InterPro" id="IPR036898">
    <property type="entry name" value="RNA_pol_Rpb7-like_N_sf"/>
</dbReference>
<organism evidence="9 10">
    <name type="scientific">Wickerhamiella sorbophila</name>
    <dbReference type="NCBI Taxonomy" id="45607"/>
    <lineage>
        <taxon>Eukaryota</taxon>
        <taxon>Fungi</taxon>
        <taxon>Dikarya</taxon>
        <taxon>Ascomycota</taxon>
        <taxon>Saccharomycotina</taxon>
        <taxon>Dipodascomycetes</taxon>
        <taxon>Dipodascales</taxon>
        <taxon>Trichomonascaceae</taxon>
        <taxon>Wickerhamiella</taxon>
    </lineage>
</organism>
<comment type="function">
    <text evidence="6">DNA-dependent RNA polymerase which catalyzes the transcription of DNA into RNA using the four ribonucleoside triphosphates as substrates.</text>
</comment>
<dbReference type="GO" id="GO:0006384">
    <property type="term" value="P:transcription initiation at RNA polymerase III promoter"/>
    <property type="evidence" value="ECO:0007669"/>
    <property type="project" value="TreeGrafter"/>
</dbReference>
<keyword evidence="5 6" id="KW-0539">Nucleus</keyword>
<evidence type="ECO:0000256" key="3">
    <source>
        <dbReference type="ARBA" id="ARBA00022478"/>
    </source>
</evidence>
<reference evidence="9 10" key="1">
    <citation type="submission" date="2017-04" db="EMBL/GenBank/DDBJ databases">
        <title>Genome sequencing of [Candida] sorbophila.</title>
        <authorList>
            <person name="Ahn J.O."/>
        </authorList>
    </citation>
    <scope>NUCLEOTIDE SEQUENCE [LARGE SCALE GENOMIC DNA]</scope>
    <source>
        <strain evidence="9 10">DS02</strain>
    </source>
</reference>
<name>A0A2T0FLV7_9ASCO</name>
<dbReference type="OrthoDB" id="10256606at2759"/>
<dbReference type="InterPro" id="IPR004519">
    <property type="entry name" value="RNAP_E/RPC8"/>
</dbReference>
<comment type="similarity">
    <text evidence="2">Belongs to the eukaryotic RPB7/RPC8 RNA polymerase subunit family.</text>
</comment>
<dbReference type="Pfam" id="PF08292">
    <property type="entry name" value="RNA_pol_Rbc25"/>
    <property type="match status" value="1"/>
</dbReference>
<evidence type="ECO:0000256" key="2">
    <source>
        <dbReference type="ARBA" id="ARBA00009307"/>
    </source>
</evidence>
<dbReference type="PANTHER" id="PTHR12709">
    <property type="entry name" value="DNA-DIRECTED RNA POLYMERASE II, III"/>
    <property type="match status" value="1"/>
</dbReference>
<dbReference type="Gene3D" id="2.40.50.140">
    <property type="entry name" value="Nucleic acid-binding proteins"/>
    <property type="match status" value="1"/>
</dbReference>
<gene>
    <name evidence="9" type="ORF">B9G98_03577</name>
</gene>
<dbReference type="Proteomes" id="UP000238350">
    <property type="component" value="Unassembled WGS sequence"/>
</dbReference>
<dbReference type="AlphaFoldDB" id="A0A2T0FLV7"/>
<evidence type="ECO:0000259" key="8">
    <source>
        <dbReference type="Pfam" id="PF08292"/>
    </source>
</evidence>
<dbReference type="NCBIfam" id="TIGR00448">
    <property type="entry name" value="rpoE"/>
    <property type="match status" value="1"/>
</dbReference>
<dbReference type="Gene3D" id="3.30.1490.120">
    <property type="entry name" value="RNA polymerase Rpb7-like, N-terminal domain"/>
    <property type="match status" value="1"/>
</dbReference>
<dbReference type="Pfam" id="PF03876">
    <property type="entry name" value="SHS2_Rpb7-N"/>
    <property type="match status" value="1"/>
</dbReference>
<dbReference type="SUPFAM" id="SSF88798">
    <property type="entry name" value="N-terminal, heterodimerisation domain of RBP7 (RpoE)"/>
    <property type="match status" value="1"/>
</dbReference>
<comment type="caution">
    <text evidence="9">The sequence shown here is derived from an EMBL/GenBank/DDBJ whole genome shotgun (WGS) entry which is preliminary data.</text>
</comment>
<dbReference type="InterPro" id="IPR005576">
    <property type="entry name" value="Rpb7-like_N"/>
</dbReference>
<dbReference type="STRING" id="45607.A0A2T0FLV7"/>